<protein>
    <recommendedName>
        <fullName evidence="9">Cytochrome b561 domain-containing protein</fullName>
    </recommendedName>
</protein>
<evidence type="ECO:0000256" key="2">
    <source>
        <dbReference type="ARBA" id="ARBA00022448"/>
    </source>
</evidence>
<keyword evidence="4" id="KW-0249">Electron transport</keyword>
<evidence type="ECO:0000313" key="11">
    <source>
        <dbReference type="Proteomes" id="UP001056012"/>
    </source>
</evidence>
<dbReference type="GO" id="GO:0016020">
    <property type="term" value="C:membrane"/>
    <property type="evidence" value="ECO:0007669"/>
    <property type="project" value="UniProtKB-SubCell"/>
</dbReference>
<organism evidence="10 11">
    <name type="scientific">Curvularia clavata</name>
    <dbReference type="NCBI Taxonomy" id="95742"/>
    <lineage>
        <taxon>Eukaryota</taxon>
        <taxon>Fungi</taxon>
        <taxon>Dikarya</taxon>
        <taxon>Ascomycota</taxon>
        <taxon>Pezizomycotina</taxon>
        <taxon>Dothideomycetes</taxon>
        <taxon>Pleosporomycetidae</taxon>
        <taxon>Pleosporales</taxon>
        <taxon>Pleosporineae</taxon>
        <taxon>Pleosporaceae</taxon>
        <taxon>Curvularia</taxon>
    </lineage>
</organism>
<feature type="domain" description="Cytochrome b561" evidence="9">
    <location>
        <begin position="193"/>
        <end position="289"/>
    </location>
</feature>
<proteinExistence type="predicted"/>
<dbReference type="InterPro" id="IPR015920">
    <property type="entry name" value="Cellobiose_DH-like_cyt"/>
</dbReference>
<dbReference type="OrthoDB" id="19261at2759"/>
<dbReference type="InterPro" id="IPR006593">
    <property type="entry name" value="Cyt_b561/ferric_Rdtase_TM"/>
</dbReference>
<gene>
    <name evidence="10" type="ORF">yc1106_08096</name>
</gene>
<accession>A0A9Q8ZF27</accession>
<dbReference type="Pfam" id="PF03188">
    <property type="entry name" value="Cytochrom_B561"/>
    <property type="match status" value="1"/>
</dbReference>
<feature type="transmembrane region" description="Helical" evidence="8">
    <location>
        <begin position="297"/>
        <end position="318"/>
    </location>
</feature>
<evidence type="ECO:0000256" key="1">
    <source>
        <dbReference type="ARBA" id="ARBA00004370"/>
    </source>
</evidence>
<dbReference type="SUPFAM" id="SSF49344">
    <property type="entry name" value="CBD9-like"/>
    <property type="match status" value="1"/>
</dbReference>
<dbReference type="Gene3D" id="2.60.40.1210">
    <property type="entry name" value="Cellobiose dehydrogenase, cytochrome domain"/>
    <property type="match status" value="1"/>
</dbReference>
<dbReference type="EMBL" id="CP089279">
    <property type="protein sequence ID" value="USP80822.1"/>
    <property type="molecule type" value="Genomic_DNA"/>
</dbReference>
<dbReference type="Gene3D" id="1.20.120.1770">
    <property type="match status" value="1"/>
</dbReference>
<feature type="transmembrane region" description="Helical" evidence="8">
    <location>
        <begin position="271"/>
        <end position="291"/>
    </location>
</feature>
<dbReference type="CDD" id="cd08760">
    <property type="entry name" value="Cyt_b561_FRRS1_like"/>
    <property type="match status" value="1"/>
</dbReference>
<evidence type="ECO:0000256" key="7">
    <source>
        <dbReference type="SAM" id="MobiDB-lite"/>
    </source>
</evidence>
<keyword evidence="3 8" id="KW-0812">Transmembrane</keyword>
<keyword evidence="5 8" id="KW-1133">Transmembrane helix</keyword>
<dbReference type="CDD" id="cd09630">
    <property type="entry name" value="CDH_like_cytochrome"/>
    <property type="match status" value="1"/>
</dbReference>
<evidence type="ECO:0000256" key="5">
    <source>
        <dbReference type="ARBA" id="ARBA00022989"/>
    </source>
</evidence>
<dbReference type="Proteomes" id="UP001056012">
    <property type="component" value="Chromosome 6"/>
</dbReference>
<feature type="transmembrane region" description="Helical" evidence="8">
    <location>
        <begin position="229"/>
        <end position="250"/>
    </location>
</feature>
<reference evidence="10" key="1">
    <citation type="submission" date="2021-12" db="EMBL/GenBank/DDBJ databases">
        <title>Curvularia clavata genome.</title>
        <authorList>
            <person name="Cao Y."/>
        </authorList>
    </citation>
    <scope>NUCLEOTIDE SEQUENCE</scope>
    <source>
        <strain evidence="10">Yc1106</strain>
    </source>
</reference>
<comment type="subcellular location">
    <subcellularLocation>
        <location evidence="1">Membrane</location>
    </subcellularLocation>
</comment>
<keyword evidence="2" id="KW-0813">Transport</keyword>
<evidence type="ECO:0000256" key="4">
    <source>
        <dbReference type="ARBA" id="ARBA00022982"/>
    </source>
</evidence>
<dbReference type="AlphaFoldDB" id="A0A9Q8ZF27"/>
<keyword evidence="6 8" id="KW-0472">Membrane</keyword>
<dbReference type="PANTHER" id="PTHR47797:SF3">
    <property type="entry name" value="CYTOCHROME B561 DOMAIN-CONTAINING PROTEIN"/>
    <property type="match status" value="1"/>
</dbReference>
<sequence>MDRALMFVLWPGEYEGGEGSIPRSVFDDMMLSLRSTIEHHPPHPLKNQRQVHVHSTKIDQNGFHVLQAICYSCETVGLGPLNATSEKQPWLFASSYAQKTNTGDPSLRLDMHTDYGLKSVNMAEALSTNQIEEFPTVTADRSSIHAIEFSGLNRPAFPKSFNMWDAHGLLLSFSVILNCLGILLIRSGFKLAFHSHWVVQALSALGLLIGCLIGILKSTHIFQIETFTSIHKLIGLAIAIGVPIQIIFGYKHHINYVKYGERTTSSLAHIYLGRTLFVALNGNVFLGLLHGKKSSSFRLLWAAIVLFEMLAIGTMIFAKRNNTGKGYGHVKGEEFDPFVIGDEEEKPRDSNSFDSGPSISS</sequence>
<feature type="transmembrane region" description="Helical" evidence="8">
    <location>
        <begin position="166"/>
        <end position="185"/>
    </location>
</feature>
<evidence type="ECO:0000256" key="8">
    <source>
        <dbReference type="SAM" id="Phobius"/>
    </source>
</evidence>
<evidence type="ECO:0000313" key="10">
    <source>
        <dbReference type="EMBL" id="USP80822.1"/>
    </source>
</evidence>
<evidence type="ECO:0000256" key="3">
    <source>
        <dbReference type="ARBA" id="ARBA00022692"/>
    </source>
</evidence>
<evidence type="ECO:0000259" key="9">
    <source>
        <dbReference type="Pfam" id="PF03188"/>
    </source>
</evidence>
<evidence type="ECO:0000256" key="6">
    <source>
        <dbReference type="ARBA" id="ARBA00023136"/>
    </source>
</evidence>
<name>A0A9Q8ZF27_CURCL</name>
<feature type="transmembrane region" description="Helical" evidence="8">
    <location>
        <begin position="197"/>
        <end position="217"/>
    </location>
</feature>
<feature type="region of interest" description="Disordered" evidence="7">
    <location>
        <begin position="339"/>
        <end position="361"/>
    </location>
</feature>
<keyword evidence="11" id="KW-1185">Reference proteome</keyword>
<feature type="compositionally biased region" description="Polar residues" evidence="7">
    <location>
        <begin position="352"/>
        <end position="361"/>
    </location>
</feature>
<dbReference type="VEuPathDB" id="FungiDB:yc1106_08096"/>
<dbReference type="PANTHER" id="PTHR47797">
    <property type="entry name" value="DEHYDROGENASE, PUTATIVE (AFU_ORTHOLOGUE AFUA_8G05805)-RELATED"/>
    <property type="match status" value="1"/>
</dbReference>